<dbReference type="Proteomes" id="UP000265520">
    <property type="component" value="Unassembled WGS sequence"/>
</dbReference>
<dbReference type="EMBL" id="LXQA010108158">
    <property type="protein sequence ID" value="MCI18028.1"/>
    <property type="molecule type" value="Genomic_DNA"/>
</dbReference>
<keyword evidence="2" id="KW-1185">Reference proteome</keyword>
<evidence type="ECO:0000313" key="2">
    <source>
        <dbReference type="Proteomes" id="UP000265520"/>
    </source>
</evidence>
<accession>A0A392Q1S6</accession>
<reference evidence="1 2" key="1">
    <citation type="journal article" date="2018" name="Front. Plant Sci.">
        <title>Red Clover (Trifolium pratense) and Zigzag Clover (T. medium) - A Picture of Genomic Similarities and Differences.</title>
        <authorList>
            <person name="Dluhosova J."/>
            <person name="Istvanek J."/>
            <person name="Nedelnik J."/>
            <person name="Repkova J."/>
        </authorList>
    </citation>
    <scope>NUCLEOTIDE SEQUENCE [LARGE SCALE GENOMIC DNA]</scope>
    <source>
        <strain evidence="2">cv. 10/8</strain>
        <tissue evidence="1">Leaf</tissue>
    </source>
</reference>
<proteinExistence type="predicted"/>
<evidence type="ECO:0000313" key="1">
    <source>
        <dbReference type="EMBL" id="MCI18028.1"/>
    </source>
</evidence>
<sequence>SHILLFFREYTKVNGDRYGVGEGNSPKHIFESRKTFLSFQRYGSTPRPRYSIIKWPDLGSSEEDNRT</sequence>
<dbReference type="AlphaFoldDB" id="A0A392Q1S6"/>
<comment type="caution">
    <text evidence="1">The sequence shown here is derived from an EMBL/GenBank/DDBJ whole genome shotgun (WGS) entry which is preliminary data.</text>
</comment>
<protein>
    <submittedName>
        <fullName evidence="1">Uncharacterized protein</fullName>
    </submittedName>
</protein>
<feature type="non-terminal residue" evidence="1">
    <location>
        <position position="1"/>
    </location>
</feature>
<organism evidence="1 2">
    <name type="scientific">Trifolium medium</name>
    <dbReference type="NCBI Taxonomy" id="97028"/>
    <lineage>
        <taxon>Eukaryota</taxon>
        <taxon>Viridiplantae</taxon>
        <taxon>Streptophyta</taxon>
        <taxon>Embryophyta</taxon>
        <taxon>Tracheophyta</taxon>
        <taxon>Spermatophyta</taxon>
        <taxon>Magnoliopsida</taxon>
        <taxon>eudicotyledons</taxon>
        <taxon>Gunneridae</taxon>
        <taxon>Pentapetalae</taxon>
        <taxon>rosids</taxon>
        <taxon>fabids</taxon>
        <taxon>Fabales</taxon>
        <taxon>Fabaceae</taxon>
        <taxon>Papilionoideae</taxon>
        <taxon>50 kb inversion clade</taxon>
        <taxon>NPAAA clade</taxon>
        <taxon>Hologalegina</taxon>
        <taxon>IRL clade</taxon>
        <taxon>Trifolieae</taxon>
        <taxon>Trifolium</taxon>
    </lineage>
</organism>
<name>A0A392Q1S6_9FABA</name>